<dbReference type="Pfam" id="PF02721">
    <property type="entry name" value="DUF223"/>
    <property type="match status" value="1"/>
</dbReference>
<evidence type="ECO:0000313" key="3">
    <source>
        <dbReference type="Proteomes" id="UP000289738"/>
    </source>
</evidence>
<reference evidence="2 3" key="1">
    <citation type="submission" date="2019-01" db="EMBL/GenBank/DDBJ databases">
        <title>Sequencing of cultivated peanut Arachis hypogaea provides insights into genome evolution and oil improvement.</title>
        <authorList>
            <person name="Chen X."/>
        </authorList>
    </citation>
    <scope>NUCLEOTIDE SEQUENCE [LARGE SCALE GENOMIC DNA]</scope>
    <source>
        <strain evidence="3">cv. Fuhuasheng</strain>
        <tissue evidence="2">Leaves</tissue>
    </source>
</reference>
<dbReference type="PANTHER" id="PTHR47165:SF4">
    <property type="entry name" value="OS03G0429900 PROTEIN"/>
    <property type="match status" value="1"/>
</dbReference>
<sequence>MDCCVPNRFNDKEINGIEMVLQDIKGGRIRASIPKPLFKKWRGNILEFSMYVMSNFIVVDKKEKIRITTNRWTINFSQKTTVLLVPHPSFPLEAFSFKPIMELLQADKIDDSILTDVIGEVVEKEDPRELITSKGRETKRLAILIKDLENNSIGCVLSGDMVDQILPYPEGERVEPLIVIA</sequence>
<dbReference type="InterPro" id="IPR003871">
    <property type="entry name" value="RFA1B/D_OB_1st"/>
</dbReference>
<dbReference type="CDD" id="cd04480">
    <property type="entry name" value="RPA1_DBD_A_like"/>
    <property type="match status" value="1"/>
</dbReference>
<dbReference type="SUPFAM" id="SSF50249">
    <property type="entry name" value="Nucleic acid-binding proteins"/>
    <property type="match status" value="2"/>
</dbReference>
<dbReference type="Gene3D" id="2.40.50.140">
    <property type="entry name" value="Nucleic acid-binding proteins"/>
    <property type="match status" value="2"/>
</dbReference>
<name>A0A444ZVF7_ARAHY</name>
<keyword evidence="3" id="KW-1185">Reference proteome</keyword>
<evidence type="ECO:0000259" key="1">
    <source>
        <dbReference type="Pfam" id="PF02721"/>
    </source>
</evidence>
<dbReference type="AlphaFoldDB" id="A0A444ZVF7"/>
<proteinExistence type="predicted"/>
<gene>
    <name evidence="2" type="ORF">Ahy_B03g062788</name>
</gene>
<accession>A0A444ZVF7</accession>
<dbReference type="Proteomes" id="UP000289738">
    <property type="component" value="Chromosome B03"/>
</dbReference>
<evidence type="ECO:0000313" key="2">
    <source>
        <dbReference type="EMBL" id="RYR18157.1"/>
    </source>
</evidence>
<organism evidence="2 3">
    <name type="scientific">Arachis hypogaea</name>
    <name type="common">Peanut</name>
    <dbReference type="NCBI Taxonomy" id="3818"/>
    <lineage>
        <taxon>Eukaryota</taxon>
        <taxon>Viridiplantae</taxon>
        <taxon>Streptophyta</taxon>
        <taxon>Embryophyta</taxon>
        <taxon>Tracheophyta</taxon>
        <taxon>Spermatophyta</taxon>
        <taxon>Magnoliopsida</taxon>
        <taxon>eudicotyledons</taxon>
        <taxon>Gunneridae</taxon>
        <taxon>Pentapetalae</taxon>
        <taxon>rosids</taxon>
        <taxon>fabids</taxon>
        <taxon>Fabales</taxon>
        <taxon>Fabaceae</taxon>
        <taxon>Papilionoideae</taxon>
        <taxon>50 kb inversion clade</taxon>
        <taxon>dalbergioids sensu lato</taxon>
        <taxon>Dalbergieae</taxon>
        <taxon>Pterocarpus clade</taxon>
        <taxon>Arachis</taxon>
    </lineage>
</organism>
<dbReference type="PANTHER" id="PTHR47165">
    <property type="entry name" value="OS03G0429900 PROTEIN"/>
    <property type="match status" value="1"/>
</dbReference>
<dbReference type="InterPro" id="IPR012340">
    <property type="entry name" value="NA-bd_OB-fold"/>
</dbReference>
<dbReference type="EMBL" id="SDMP01000013">
    <property type="protein sequence ID" value="RYR18157.1"/>
    <property type="molecule type" value="Genomic_DNA"/>
</dbReference>
<protein>
    <recommendedName>
        <fullName evidence="1">Replication protein A 70 kDa DNA-binding subunit B/D first OB fold domain-containing protein</fullName>
    </recommendedName>
</protein>
<comment type="caution">
    <text evidence="2">The sequence shown here is derived from an EMBL/GenBank/DDBJ whole genome shotgun (WGS) entry which is preliminary data.</text>
</comment>
<feature type="domain" description="Replication protein A 70 kDa DNA-binding subunit B/D first OB fold" evidence="1">
    <location>
        <begin position="9"/>
        <end position="82"/>
    </location>
</feature>